<sequence>MRMGCGIDGFFPRPVGDQIFIFIEEKHQKFSIFLSFSQP</sequence>
<proteinExistence type="predicted"/>
<organism evidence="1 2">
    <name type="scientific">Luminiphilus syltensis NOR5-1B</name>
    <dbReference type="NCBI Taxonomy" id="565045"/>
    <lineage>
        <taxon>Bacteria</taxon>
        <taxon>Pseudomonadati</taxon>
        <taxon>Pseudomonadota</taxon>
        <taxon>Gammaproteobacteria</taxon>
        <taxon>Cellvibrionales</taxon>
        <taxon>Halieaceae</taxon>
        <taxon>Luminiphilus</taxon>
    </lineage>
</organism>
<name>B8KRC3_9GAMM</name>
<dbReference type="EMBL" id="DS999411">
    <property type="protein sequence ID" value="EED34831.1"/>
    <property type="molecule type" value="Genomic_DNA"/>
</dbReference>
<protein>
    <submittedName>
        <fullName evidence="1">Uncharacterized protein</fullName>
    </submittedName>
</protein>
<dbReference type="Proteomes" id="UP000004699">
    <property type="component" value="Unassembled WGS sequence"/>
</dbReference>
<dbReference type="STRING" id="565045.NOR51B_770"/>
<gene>
    <name evidence="1" type="ORF">NOR51B_770</name>
</gene>
<keyword evidence="2" id="KW-1185">Reference proteome</keyword>
<reference evidence="2" key="1">
    <citation type="journal article" date="2013" name="BMC Microbiol.">
        <title>Taxonomy and evolution of bacteriochlorophyll a-containing members of the OM60/NOR5 clade of marine gammaproteobacteria: description of Luminiphilus syltensis gen. nov., sp. nov., reclassification of Haliea rubra as Pseudohaliea rubra gen. nov., comb. nov., and emendation of Chromatocurvus halotolerans.</title>
        <authorList>
            <person name="Spring S."/>
            <person name="Riedel T."/>
            <person name="Sproer C."/>
            <person name="Yan S."/>
            <person name="Harder J."/>
            <person name="Fuchs B.M."/>
        </authorList>
    </citation>
    <scope>NUCLEOTIDE SEQUENCE [LARGE SCALE GENOMIC DNA]</scope>
    <source>
        <strain evidence="2">NOR51-B</strain>
    </source>
</reference>
<evidence type="ECO:0000313" key="2">
    <source>
        <dbReference type="Proteomes" id="UP000004699"/>
    </source>
</evidence>
<dbReference type="HOGENOM" id="CLU_3312297_0_0_6"/>
<evidence type="ECO:0000313" key="1">
    <source>
        <dbReference type="EMBL" id="EED34831.1"/>
    </source>
</evidence>
<accession>B8KRC3</accession>
<dbReference type="AlphaFoldDB" id="B8KRC3"/>